<evidence type="ECO:0000256" key="1">
    <source>
        <dbReference type="ARBA" id="ARBA00004196"/>
    </source>
</evidence>
<dbReference type="EMBL" id="CP021659">
    <property type="protein sequence ID" value="AWK15233.1"/>
    <property type="molecule type" value="Genomic_DNA"/>
</dbReference>
<evidence type="ECO:0000256" key="3">
    <source>
        <dbReference type="ARBA" id="ARBA00022729"/>
    </source>
</evidence>
<protein>
    <submittedName>
        <fullName evidence="6">D-ribose ABC transporter substrate-binding protein RbsB</fullName>
    </submittedName>
</protein>
<feature type="chain" id="PRO_5015853866" evidence="4">
    <location>
        <begin position="25"/>
        <end position="299"/>
    </location>
</feature>
<dbReference type="PANTHER" id="PTHR46847">
    <property type="entry name" value="D-ALLOSE-BINDING PERIPLASMIC PROTEIN-RELATED"/>
    <property type="match status" value="1"/>
</dbReference>
<dbReference type="KEGG" id="fsm:CCS41_13340"/>
<dbReference type="Gene3D" id="3.40.50.2300">
    <property type="match status" value="2"/>
</dbReference>
<name>A0A2U8I806_9GAMM</name>
<dbReference type="GO" id="GO:0030246">
    <property type="term" value="F:carbohydrate binding"/>
    <property type="evidence" value="ECO:0007669"/>
    <property type="project" value="UniProtKB-ARBA"/>
</dbReference>
<keyword evidence="7" id="KW-1185">Reference proteome</keyword>
<comment type="similarity">
    <text evidence="2">Belongs to the bacterial solute-binding protein 2 family.</text>
</comment>
<feature type="signal peptide" evidence="4">
    <location>
        <begin position="1"/>
        <end position="24"/>
    </location>
</feature>
<dbReference type="InterPro" id="IPR025997">
    <property type="entry name" value="SBP_2_dom"/>
</dbReference>
<dbReference type="AlphaFoldDB" id="A0A2U8I806"/>
<dbReference type="InterPro" id="IPR028082">
    <property type="entry name" value="Peripla_BP_I"/>
</dbReference>
<dbReference type="SUPFAM" id="SSF53822">
    <property type="entry name" value="Periplasmic binding protein-like I"/>
    <property type="match status" value="1"/>
</dbReference>
<comment type="subcellular location">
    <subcellularLocation>
        <location evidence="1">Cell envelope</location>
    </subcellularLocation>
</comment>
<accession>A0A2U8I806</accession>
<evidence type="ECO:0000256" key="4">
    <source>
        <dbReference type="SAM" id="SignalP"/>
    </source>
</evidence>
<gene>
    <name evidence="6" type="ORF">CCS41_13340</name>
</gene>
<feature type="domain" description="Periplasmic binding protein" evidence="5">
    <location>
        <begin position="29"/>
        <end position="284"/>
    </location>
</feature>
<dbReference type="OrthoDB" id="4827464at2"/>
<evidence type="ECO:0000313" key="6">
    <source>
        <dbReference type="EMBL" id="AWK15233.1"/>
    </source>
</evidence>
<evidence type="ECO:0000259" key="5">
    <source>
        <dbReference type="Pfam" id="PF13407"/>
    </source>
</evidence>
<dbReference type="STRING" id="1878942.GCA_900128755_00501"/>
<evidence type="ECO:0000256" key="2">
    <source>
        <dbReference type="ARBA" id="ARBA00007639"/>
    </source>
</evidence>
<evidence type="ECO:0000313" key="7">
    <source>
        <dbReference type="Proteomes" id="UP000261875"/>
    </source>
</evidence>
<organism evidence="6 7">
    <name type="scientific">Candidatus Fukatsuia symbiotica</name>
    <dbReference type="NCBI Taxonomy" id="1878942"/>
    <lineage>
        <taxon>Bacteria</taxon>
        <taxon>Pseudomonadati</taxon>
        <taxon>Pseudomonadota</taxon>
        <taxon>Gammaproteobacteria</taxon>
        <taxon>Enterobacterales</taxon>
        <taxon>Yersiniaceae</taxon>
        <taxon>Candidatus Fukatsuia</taxon>
    </lineage>
</organism>
<proteinExistence type="inferred from homology"/>
<sequence>MKINKWGTPILVVLSFIASTQVLAKDTIALVVPTLDNPCNPFFISMKEGAQKEADKLGYTLEVYDSRNNSATELLNVQSLTMRSDVKFLLISTVNSNAAGNSVKLANEVNIPVITLDRIAHGVTVKSHITSDNILGSKMAGDFIARKLGDGARVVQLEGIVVSSGVRERAEGFRQSVKQHKFNLLASQPAHYDRTDGMHVMQELLTLYPNIQAVFAQNDEMALGALQTLQNLKRMDVLVVGFDGTDEAVKTVKSGEMAATIAQQPEQIGAKGVEMADKVLKGEKIPDIILIGLKLVMSK</sequence>
<dbReference type="Proteomes" id="UP000261875">
    <property type="component" value="Chromosome"/>
</dbReference>
<dbReference type="GO" id="GO:0030313">
    <property type="term" value="C:cell envelope"/>
    <property type="evidence" value="ECO:0007669"/>
    <property type="project" value="UniProtKB-SubCell"/>
</dbReference>
<dbReference type="RefSeq" id="WP_072549833.1">
    <property type="nucleotide sequence ID" value="NZ_CP021659.1"/>
</dbReference>
<dbReference type="GO" id="GO:0055085">
    <property type="term" value="P:transmembrane transport"/>
    <property type="evidence" value="ECO:0007669"/>
    <property type="project" value="UniProtKB-ARBA"/>
</dbReference>
<dbReference type="PANTHER" id="PTHR46847:SF1">
    <property type="entry name" value="D-ALLOSE-BINDING PERIPLASMIC PROTEIN-RELATED"/>
    <property type="match status" value="1"/>
</dbReference>
<dbReference type="Pfam" id="PF13407">
    <property type="entry name" value="Peripla_BP_4"/>
    <property type="match status" value="1"/>
</dbReference>
<reference evidence="6 7" key="1">
    <citation type="submission" date="2017-05" db="EMBL/GenBank/DDBJ databases">
        <title>Genome sequence of Candidatus Fukatsuia symbiotica and Candidatus Hamiltonella defensa from Acyrthosiphon pisum strain 5D.</title>
        <authorList>
            <person name="Patel V.A."/>
            <person name="Chevignon G."/>
            <person name="Russell J.A."/>
            <person name="Oliver K.M."/>
        </authorList>
    </citation>
    <scope>NUCLEOTIDE SEQUENCE [LARGE SCALE GENOMIC DNA]</scope>
    <source>
        <strain evidence="6 7">5D</strain>
    </source>
</reference>
<keyword evidence="3 4" id="KW-0732">Signal</keyword>
<dbReference type="NCBIfam" id="NF007936">
    <property type="entry name" value="PRK10653.1"/>
    <property type="match status" value="1"/>
</dbReference>